<evidence type="ECO:0000313" key="4">
    <source>
        <dbReference type="EMBL" id="KXB81282.1"/>
    </source>
</evidence>
<evidence type="ECO:0000256" key="3">
    <source>
        <dbReference type="SAM" id="SignalP"/>
    </source>
</evidence>
<feature type="region of interest" description="Disordered" evidence="1">
    <location>
        <begin position="814"/>
        <end position="866"/>
    </location>
</feature>
<feature type="transmembrane region" description="Helical" evidence="2">
    <location>
        <begin position="150"/>
        <end position="174"/>
    </location>
</feature>
<dbReference type="EMBL" id="LSDN01000011">
    <property type="protein sequence ID" value="KXB81282.1"/>
    <property type="molecule type" value="Genomic_DNA"/>
</dbReference>
<proteinExistence type="predicted"/>
<feature type="region of interest" description="Disordered" evidence="1">
    <location>
        <begin position="947"/>
        <end position="1038"/>
    </location>
</feature>
<accession>A0AB34X0B2</accession>
<evidence type="ECO:0000313" key="5">
    <source>
        <dbReference type="Proteomes" id="UP000070572"/>
    </source>
</evidence>
<feature type="compositionally biased region" description="Basic and acidic residues" evidence="1">
    <location>
        <begin position="830"/>
        <end position="845"/>
    </location>
</feature>
<sequence length="1038" mass="109164">MQNVKHLRVLRALLVAFAILFAINISAPVAQAAPVDASQQTVVSTDNSLDNRIKGDPEGGKKDIEMANTYLPVLRWNGLTGNYHSRYSSDAWDRGDAESSGLSTMARSIMQFGDALWSFTATTVNLSSSVDVYGTIGSKIDGVLANIGKAMFNGAAGASSIVAILIGANVIYAFNKSRKTGGYGPLKDLLSKVCVTGFIAFLVFGAAAGGSPSKKVVGGIVSVVDKVGTSVATVADGALSEANKSGTKEKATGCDDYVKTLHKLYKAPTDLEASGSSSVIIDSLSKIWESSAIPVWKNIQFRSVPGPAKEQIDISNTWCHTAESLMQQSALRQAYTFKNSSNYPDTTGRSGWYAFAAGVAGGSKNRDQAIMFWTACRNTGSTWKMDPKAKLLLKDSSKGDQACKDFWEGSKKDKNLDPKAKTPDKTVKAAMNDAWSDVLVKARGKADWDVIRGAKSFEDWCSNKRTQRDDGNNLEKEADLQARWAVYFLKKVGINQLDGAVDKQDMTMHNLRYYTGERFATQHDAMADRYANALKAKHPDLDVEETKKNFRNVLKLADEDDTEWGLNPFGTARPSFCQLLQLDPSTGGDETSSSLTTDNPNGEPFDWAPSDGGALAKLVDKGSAGEGAASFIQSVQSPTWGAGLYGIAVLYLLSSAIIFAIFTAMGVSILIAKAALMLMMLALGLMLVPAIVPGVNTGEKFKKVFITLIGFSGVAAVMMLAVSVVTIISKVMVDVGVGILPSNSSFSVLWAGIAPGATIIGLNMLLKKIGMPSPLSVKGALSWGSNGGSMLKGAMAGAAAAKAASAGRSLASRAGSGIERAGSRMGRRKAAQDARNREKGSKNAEPEPLPAKNSQAAWDKKSAVGRGIARAKTGVRNTAMSGYNRFVANTKLGKKVAWASNAFASEWNATKGQRGVFRAGAGVKAWTGSMMASRAGTAAQVRHLSNVASARQSKQTMPTPLKAASPASPTVGDAASSAPVLPSPSSGGGHAPRHSGGSAPSLPNITGGGSSSKPAAPATRYRGSAPSKHPATVTPKHP</sequence>
<keyword evidence="3" id="KW-0732">Signal</keyword>
<feature type="compositionally biased region" description="Polar residues" evidence="1">
    <location>
        <begin position="947"/>
        <end position="958"/>
    </location>
</feature>
<dbReference type="AlphaFoldDB" id="A0AB34X0B2"/>
<keyword evidence="2" id="KW-0472">Membrane</keyword>
<feature type="transmembrane region" description="Helical" evidence="2">
    <location>
        <begin position="704"/>
        <end position="728"/>
    </location>
</feature>
<feature type="transmembrane region" description="Helical" evidence="2">
    <location>
        <begin position="642"/>
        <end position="664"/>
    </location>
</feature>
<evidence type="ECO:0000256" key="1">
    <source>
        <dbReference type="SAM" id="MobiDB-lite"/>
    </source>
</evidence>
<feature type="compositionally biased region" description="Polar residues" evidence="1">
    <location>
        <begin position="588"/>
        <end position="600"/>
    </location>
</feature>
<comment type="caution">
    <text evidence="4">The sequence shown here is derived from an EMBL/GenBank/DDBJ whole genome shotgun (WGS) entry which is preliminary data.</text>
</comment>
<reference evidence="4 5" key="1">
    <citation type="submission" date="2016-01" db="EMBL/GenBank/DDBJ databases">
        <authorList>
            <person name="Mitreva M."/>
            <person name="Pepin K.H."/>
            <person name="Mihindukulasuriya K.A."/>
            <person name="Fulton R."/>
            <person name="Fronick C."/>
            <person name="O'Laughlin M."/>
            <person name="Miner T."/>
            <person name="Herter B."/>
            <person name="Rosa B.A."/>
            <person name="Cordes M."/>
            <person name="Tomlinson C."/>
            <person name="Wollam A."/>
            <person name="Palsikar V.B."/>
            <person name="Mardis E.R."/>
            <person name="Wilson R.K."/>
        </authorList>
    </citation>
    <scope>NUCLEOTIDE SEQUENCE [LARGE SCALE GENOMIC DNA]</scope>
    <source>
        <strain evidence="4 5">DNF00696</strain>
    </source>
</reference>
<feature type="region of interest" description="Disordered" evidence="1">
    <location>
        <begin position="585"/>
        <end position="604"/>
    </location>
</feature>
<feature type="transmembrane region" description="Helical" evidence="2">
    <location>
        <begin position="748"/>
        <end position="766"/>
    </location>
</feature>
<keyword evidence="2" id="KW-1133">Transmembrane helix</keyword>
<dbReference type="Proteomes" id="UP000070572">
    <property type="component" value="Unassembled WGS sequence"/>
</dbReference>
<keyword evidence="2" id="KW-0812">Transmembrane</keyword>
<feature type="signal peptide" evidence="3">
    <location>
        <begin position="1"/>
        <end position="32"/>
    </location>
</feature>
<feature type="compositionally biased region" description="Low complexity" evidence="1">
    <location>
        <begin position="974"/>
        <end position="985"/>
    </location>
</feature>
<gene>
    <name evidence="4" type="ORF">HMPREF1862_00554</name>
</gene>
<feature type="transmembrane region" description="Helical" evidence="2">
    <location>
        <begin position="670"/>
        <end position="692"/>
    </location>
</feature>
<feature type="chain" id="PRO_5044233028" description="MFS transporter" evidence="3">
    <location>
        <begin position="33"/>
        <end position="1038"/>
    </location>
</feature>
<dbReference type="RefSeq" id="WP_060920194.1">
    <property type="nucleotide sequence ID" value="NZ_KQ960682.1"/>
</dbReference>
<protein>
    <recommendedName>
        <fullName evidence="6">MFS transporter</fullName>
    </recommendedName>
</protein>
<organism evidence="4 5">
    <name type="scientific">Varibaculum cambriense</name>
    <dbReference type="NCBI Taxonomy" id="184870"/>
    <lineage>
        <taxon>Bacteria</taxon>
        <taxon>Bacillati</taxon>
        <taxon>Actinomycetota</taxon>
        <taxon>Actinomycetes</taxon>
        <taxon>Actinomycetales</taxon>
        <taxon>Actinomycetaceae</taxon>
        <taxon>Varibaculum</taxon>
    </lineage>
</organism>
<name>A0AB34X0B2_9ACTO</name>
<evidence type="ECO:0008006" key="6">
    <source>
        <dbReference type="Google" id="ProtNLM"/>
    </source>
</evidence>
<evidence type="ECO:0000256" key="2">
    <source>
        <dbReference type="SAM" id="Phobius"/>
    </source>
</evidence>